<accession>A0A5B8VRV3</accession>
<keyword evidence="3" id="KW-0695">RNA-directed DNA polymerase</keyword>
<evidence type="ECO:0000259" key="2">
    <source>
        <dbReference type="PROSITE" id="PS50878"/>
    </source>
</evidence>
<gene>
    <name evidence="3" type="primary">ltrA</name>
    <name evidence="3" type="ORF">FSB73_03400</name>
</gene>
<evidence type="ECO:0000256" key="1">
    <source>
        <dbReference type="ARBA" id="ARBA00034120"/>
    </source>
</evidence>
<dbReference type="InterPro" id="IPR030931">
    <property type="entry name" value="Group_II_RT_mat"/>
</dbReference>
<dbReference type="OrthoDB" id="9780724at2"/>
<dbReference type="PANTHER" id="PTHR34047">
    <property type="entry name" value="NUCLEAR INTRON MATURASE 1, MITOCHONDRIAL-RELATED"/>
    <property type="match status" value="1"/>
</dbReference>
<evidence type="ECO:0000313" key="4">
    <source>
        <dbReference type="Proteomes" id="UP000321291"/>
    </source>
</evidence>
<dbReference type="InterPro" id="IPR043502">
    <property type="entry name" value="DNA/RNA_pol_sf"/>
</dbReference>
<dbReference type="NCBIfam" id="TIGR04416">
    <property type="entry name" value="group_II_RT_mat"/>
    <property type="match status" value="1"/>
</dbReference>
<feature type="domain" description="Reverse transcriptase" evidence="2">
    <location>
        <begin position="95"/>
        <end position="325"/>
    </location>
</feature>
<dbReference type="InterPro" id="IPR051083">
    <property type="entry name" value="GrpII_Intron_Splice-Mob/Def"/>
</dbReference>
<comment type="similarity">
    <text evidence="1">Belongs to the bacterial reverse transcriptase family.</text>
</comment>
<dbReference type="SUPFAM" id="SSF56672">
    <property type="entry name" value="DNA/RNA polymerases"/>
    <property type="match status" value="1"/>
</dbReference>
<dbReference type="Pfam" id="PF13655">
    <property type="entry name" value="RVT_N"/>
    <property type="match status" value="1"/>
</dbReference>
<protein>
    <submittedName>
        <fullName evidence="3">Group II intron reverse transcriptase/maturase</fullName>
        <ecNumber evidence="3">2.7.7.49</ecNumber>
    </submittedName>
</protein>
<dbReference type="AlphaFoldDB" id="A0A5B8VRV3"/>
<keyword evidence="4" id="KW-1185">Reference proteome</keyword>
<keyword evidence="3" id="KW-0548">Nucleotidyltransferase</keyword>
<keyword evidence="3" id="KW-0808">Transferase</keyword>
<sequence length="561" mass="64639">MPTAELCTNASISSVNDWNSINWDYHVLIVRKLQLRIAKASEQKKFNKVKRLQWILTHSLSAKLIAVRDILQNSGSKTPGVDGITIKTSKEKLALAKSLRRRDYKPLPLRRIYIPKAGNKKKLRPISIPTIRDRAFQSLHTLALLPVSEVTADHNSYGFRPKRSCADAIAQSFICLGRQASARFTLEGDIRGCFDNISHEWMLNNICTDTVILEKWLKAGYVEIDKWFTTDQGTGQGGIISPVLSNMTLDGMEALINRLSRLGNRLNFIRYADDFIVTAYSKDLLEQQVKPAIEFFLKERGLELSQEKTVITKITEGFDFLGQNVRKYPANGKLKLLITPSKKSIHSFKQGITQTLRKARHLTQAQLIQLLNPKITGWANYHRGVVSKKIFNDIDNFIWRNLYRWAKRRHPNKGTRWIMHKYFKKIGGANHRFSTNELLDNGATIEVTLKRMADIPIKRHIKIKKEVHPFDSKYDAYYEQRTSDQWRNNSERNTVAYIISRDQYDLCPCCHQSLTINQRWTISLRTKPSLGGEFKLGNMDIIHTKCYEVRHNTPTTITKIL</sequence>
<organism evidence="3 4">
    <name type="scientific">Arachidicoccus ginsenosidivorans</name>
    <dbReference type="NCBI Taxonomy" id="496057"/>
    <lineage>
        <taxon>Bacteria</taxon>
        <taxon>Pseudomonadati</taxon>
        <taxon>Bacteroidota</taxon>
        <taxon>Chitinophagia</taxon>
        <taxon>Chitinophagales</taxon>
        <taxon>Chitinophagaceae</taxon>
        <taxon>Arachidicoccus</taxon>
    </lineage>
</organism>
<dbReference type="PANTHER" id="PTHR34047:SF8">
    <property type="entry name" value="PROTEIN YKFC"/>
    <property type="match status" value="1"/>
</dbReference>
<dbReference type="Pfam" id="PF08388">
    <property type="entry name" value="GIIM"/>
    <property type="match status" value="1"/>
</dbReference>
<proteinExistence type="inferred from homology"/>
<dbReference type="Pfam" id="PF00078">
    <property type="entry name" value="RVT_1"/>
    <property type="match status" value="1"/>
</dbReference>
<dbReference type="KEGG" id="agi:FSB73_03400"/>
<dbReference type="PROSITE" id="PS50878">
    <property type="entry name" value="RT_POL"/>
    <property type="match status" value="1"/>
</dbReference>
<dbReference type="EMBL" id="CP042434">
    <property type="protein sequence ID" value="QEC74180.1"/>
    <property type="molecule type" value="Genomic_DNA"/>
</dbReference>
<dbReference type="Proteomes" id="UP000321291">
    <property type="component" value="Chromosome"/>
</dbReference>
<dbReference type="CDD" id="cd01651">
    <property type="entry name" value="RT_G2_intron"/>
    <property type="match status" value="1"/>
</dbReference>
<dbReference type="EC" id="2.7.7.49" evidence="3"/>
<dbReference type="GO" id="GO:0003964">
    <property type="term" value="F:RNA-directed DNA polymerase activity"/>
    <property type="evidence" value="ECO:0007669"/>
    <property type="project" value="UniProtKB-KW"/>
</dbReference>
<dbReference type="InterPro" id="IPR000477">
    <property type="entry name" value="RT_dom"/>
</dbReference>
<evidence type="ECO:0000313" key="3">
    <source>
        <dbReference type="EMBL" id="QEC74180.1"/>
    </source>
</evidence>
<dbReference type="InterPro" id="IPR013597">
    <property type="entry name" value="Mat_intron_G2"/>
</dbReference>
<name>A0A5B8VRV3_9BACT</name>
<dbReference type="InterPro" id="IPR025960">
    <property type="entry name" value="RVT_N"/>
</dbReference>
<reference evidence="3 4" key="1">
    <citation type="journal article" date="2017" name="Int. J. Syst. Evol. Microbiol.">
        <title>Arachidicoccus ginsenosidivorans sp. nov., with ginsenoside-converting activity isolated from ginseng cultivating soil.</title>
        <authorList>
            <person name="Siddiqi M.Z."/>
            <person name="Aslam Z."/>
            <person name="Im W.T."/>
        </authorList>
    </citation>
    <scope>NUCLEOTIDE SEQUENCE [LARGE SCALE GENOMIC DNA]</scope>
    <source>
        <strain evidence="3 4">Gsoil 809</strain>
    </source>
</reference>